<name>A0A917T685_9RHOB</name>
<organism evidence="3 4">
    <name type="scientific">Pseudooceanicola nanhaiensis</name>
    <dbReference type="NCBI Taxonomy" id="375761"/>
    <lineage>
        <taxon>Bacteria</taxon>
        <taxon>Pseudomonadati</taxon>
        <taxon>Pseudomonadota</taxon>
        <taxon>Alphaproteobacteria</taxon>
        <taxon>Rhodobacterales</taxon>
        <taxon>Paracoccaceae</taxon>
        <taxon>Pseudooceanicola</taxon>
    </lineage>
</organism>
<evidence type="ECO:0000313" key="3">
    <source>
        <dbReference type="EMBL" id="GGM11672.1"/>
    </source>
</evidence>
<dbReference type="Gene3D" id="3.40.50.410">
    <property type="entry name" value="von Willebrand factor, type A domain"/>
    <property type="match status" value="1"/>
</dbReference>
<evidence type="ECO:0000256" key="1">
    <source>
        <dbReference type="SAM" id="Phobius"/>
    </source>
</evidence>
<gene>
    <name evidence="3" type="ORF">GCM10011534_37140</name>
</gene>
<comment type="caution">
    <text evidence="3">The sequence shown here is derived from an EMBL/GenBank/DDBJ whole genome shotgun (WGS) entry which is preliminary data.</text>
</comment>
<dbReference type="SUPFAM" id="SSF53300">
    <property type="entry name" value="vWA-like"/>
    <property type="match status" value="1"/>
</dbReference>
<dbReference type="Proteomes" id="UP000649829">
    <property type="component" value="Unassembled WGS sequence"/>
</dbReference>
<keyword evidence="4" id="KW-1185">Reference proteome</keyword>
<keyword evidence="1" id="KW-1133">Transmembrane helix</keyword>
<evidence type="ECO:0000259" key="2">
    <source>
        <dbReference type="PROSITE" id="PS50234"/>
    </source>
</evidence>
<dbReference type="EMBL" id="BMLF01000003">
    <property type="protein sequence ID" value="GGM11672.1"/>
    <property type="molecule type" value="Genomic_DNA"/>
</dbReference>
<feature type="transmembrane region" description="Helical" evidence="1">
    <location>
        <begin position="31"/>
        <end position="54"/>
    </location>
</feature>
<accession>A0A917T685</accession>
<reference evidence="3" key="2">
    <citation type="submission" date="2020-09" db="EMBL/GenBank/DDBJ databases">
        <authorList>
            <person name="Sun Q."/>
            <person name="Zhou Y."/>
        </authorList>
    </citation>
    <scope>NUCLEOTIDE SEQUENCE</scope>
    <source>
        <strain evidence="3">CGMCC 1.6293</strain>
    </source>
</reference>
<sequence>MRRKNLMDRLRRSRRDIEDRLVRFAGEEHGVMIPVTIFFLLILLTVCGIGVDIMRQEMVRAKVQTTLDRAILAAADLDQELVPEDVVRDYFDKSGILDYLTEVTVDQGSTHRIVTASAQTQMKTQFLSSIGFPSFQINAYGRAEESLGDAEISLVVDISGSMGSNQKIQRLRSAAKEFVDTVILDESRGAVSINLIPYTAQVNAGPEIMNRLNIPRKHGYSSCVLFPDSAFRTTAIDTQTAYEQAEHFELYGNTSGDDPILNPSCPQKDYEEIMSFSQDKLALKQRISQLTDRANTSIHIGMKWAVGMLDPNFQPVVNSMVGAGLIDSDFRGRPTAWTGGSLKTIILMTDGENVDTYGITPQAYGSPSQRYHWATKGLVSWVEANVDRSRRSEFYFRRSSARNSDALLESVCNAAKDAGILVWSVGFEVGNHGANVMRNCASSPNHFFRVEGVEITEAFRSIARQLNKLKLTQ</sequence>
<dbReference type="PROSITE" id="PS50234">
    <property type="entry name" value="VWFA"/>
    <property type="match status" value="1"/>
</dbReference>
<dbReference type="InterPro" id="IPR036465">
    <property type="entry name" value="vWFA_dom_sf"/>
</dbReference>
<dbReference type="Pfam" id="PF13400">
    <property type="entry name" value="Tad"/>
    <property type="match status" value="1"/>
</dbReference>
<evidence type="ECO:0000313" key="4">
    <source>
        <dbReference type="Proteomes" id="UP000649829"/>
    </source>
</evidence>
<keyword evidence="1" id="KW-0472">Membrane</keyword>
<keyword evidence="1" id="KW-0812">Transmembrane</keyword>
<protein>
    <recommendedName>
        <fullName evidence="2">VWFA domain-containing protein</fullName>
    </recommendedName>
</protein>
<dbReference type="RefSeq" id="WP_028288351.1">
    <property type="nucleotide sequence ID" value="NZ_BMLF01000003.1"/>
</dbReference>
<dbReference type="InterPro" id="IPR002035">
    <property type="entry name" value="VWF_A"/>
</dbReference>
<dbReference type="InterPro" id="IPR028087">
    <property type="entry name" value="Tad_N"/>
</dbReference>
<proteinExistence type="predicted"/>
<reference evidence="3" key="1">
    <citation type="journal article" date="2014" name="Int. J. Syst. Evol. Microbiol.">
        <title>Complete genome sequence of Corynebacterium casei LMG S-19264T (=DSM 44701T), isolated from a smear-ripened cheese.</title>
        <authorList>
            <consortium name="US DOE Joint Genome Institute (JGI-PGF)"/>
            <person name="Walter F."/>
            <person name="Albersmeier A."/>
            <person name="Kalinowski J."/>
            <person name="Ruckert C."/>
        </authorList>
    </citation>
    <scope>NUCLEOTIDE SEQUENCE</scope>
    <source>
        <strain evidence="3">CGMCC 1.6293</strain>
    </source>
</reference>
<feature type="domain" description="VWFA" evidence="2">
    <location>
        <begin position="151"/>
        <end position="466"/>
    </location>
</feature>
<dbReference type="AlphaFoldDB" id="A0A917T685"/>